<evidence type="ECO:0000256" key="1">
    <source>
        <dbReference type="SAM" id="SignalP"/>
    </source>
</evidence>
<reference evidence="4" key="2">
    <citation type="submission" date="2011-02" db="EMBL/GenBank/DDBJ databases">
        <title>The complete genome of Fluviicola taffensis DSM 16823.</title>
        <authorList>
            <consortium name="US DOE Joint Genome Institute (JGI-PGF)"/>
            <person name="Lucas S."/>
            <person name="Copeland A."/>
            <person name="Lapidus A."/>
            <person name="Bruce D."/>
            <person name="Goodwin L."/>
            <person name="Pitluck S."/>
            <person name="Kyrpides N."/>
            <person name="Mavromatis K."/>
            <person name="Ivanova N."/>
            <person name="Mikhailova N."/>
            <person name="Pagani I."/>
            <person name="Chertkov O."/>
            <person name="Detter J.C."/>
            <person name="Han C."/>
            <person name="Tapia R."/>
            <person name="Land M."/>
            <person name="Hauser L."/>
            <person name="Markowitz V."/>
            <person name="Cheng J.-F."/>
            <person name="Hugenholtz P."/>
            <person name="Woyke T."/>
            <person name="Wu D."/>
            <person name="Tindall B."/>
            <person name="Pomrenke H.G."/>
            <person name="Brambilla E."/>
            <person name="Klenk H.-P."/>
            <person name="Eisen J.A."/>
        </authorList>
    </citation>
    <scope>NUCLEOTIDE SEQUENCE [LARGE SCALE GENOMIC DNA]</scope>
    <source>
        <strain evidence="4">DSM 16823 / RW262 / RW262</strain>
    </source>
</reference>
<gene>
    <name evidence="3" type="ordered locus">Fluta_1288</name>
</gene>
<protein>
    <recommendedName>
        <fullName evidence="2">YARHG domain-containing protein</fullName>
    </recommendedName>
</protein>
<dbReference type="Gene3D" id="2.60.40.3680">
    <property type="match status" value="1"/>
</dbReference>
<dbReference type="HOGENOM" id="CLU_705559_0_0_10"/>
<evidence type="ECO:0000259" key="2">
    <source>
        <dbReference type="SMART" id="SM01324"/>
    </source>
</evidence>
<dbReference type="STRING" id="755732.Fluta_1288"/>
<dbReference type="OrthoDB" id="8750305at2"/>
<dbReference type="InterPro" id="IPR038434">
    <property type="entry name" value="YARHG_sf"/>
</dbReference>
<keyword evidence="4" id="KW-1185">Reference proteome</keyword>
<organism evidence="3 4">
    <name type="scientific">Fluviicola taffensis (strain DSM 16823 / NCIMB 13979 / RW262)</name>
    <dbReference type="NCBI Taxonomy" id="755732"/>
    <lineage>
        <taxon>Bacteria</taxon>
        <taxon>Pseudomonadati</taxon>
        <taxon>Bacteroidota</taxon>
        <taxon>Flavobacteriia</taxon>
        <taxon>Flavobacteriales</taxon>
        <taxon>Crocinitomicaceae</taxon>
        <taxon>Fluviicola</taxon>
    </lineage>
</organism>
<reference evidence="3 4" key="1">
    <citation type="journal article" date="2011" name="Stand. Genomic Sci.">
        <title>Complete genome sequence of the gliding freshwater bacterium Fluviicola taffensis type strain (RW262).</title>
        <authorList>
            <person name="Woyke T."/>
            <person name="Chertkov O."/>
            <person name="Lapidus A."/>
            <person name="Nolan M."/>
            <person name="Lucas S."/>
            <person name="Del Rio T.G."/>
            <person name="Tice H."/>
            <person name="Cheng J.F."/>
            <person name="Tapia R."/>
            <person name="Han C."/>
            <person name="Goodwin L."/>
            <person name="Pitluck S."/>
            <person name="Liolios K."/>
            <person name="Pagani I."/>
            <person name="Ivanova N."/>
            <person name="Huntemann M."/>
            <person name="Mavromatis K."/>
            <person name="Mikhailova N."/>
            <person name="Pati A."/>
            <person name="Chen A."/>
            <person name="Palaniappan K."/>
            <person name="Land M."/>
            <person name="Hauser L."/>
            <person name="Brambilla E.M."/>
            <person name="Rohde M."/>
            <person name="Mwirichia R."/>
            <person name="Sikorski J."/>
            <person name="Tindall B.J."/>
            <person name="Goker M."/>
            <person name="Bristow J."/>
            <person name="Eisen J.A."/>
            <person name="Markowitz V."/>
            <person name="Hugenholtz P."/>
            <person name="Klenk H.P."/>
            <person name="Kyrpides N.C."/>
        </authorList>
    </citation>
    <scope>NUCLEOTIDE SEQUENCE [LARGE SCALE GENOMIC DNA]</scope>
    <source>
        <strain evidence="4">DSM 16823 / RW262 / RW262</strain>
    </source>
</reference>
<keyword evidence="1" id="KW-0732">Signal</keyword>
<accession>F2IC57</accession>
<evidence type="ECO:0000313" key="4">
    <source>
        <dbReference type="Proteomes" id="UP000007463"/>
    </source>
</evidence>
<dbReference type="KEGG" id="fte:Fluta_1288"/>
<dbReference type="EMBL" id="CP002542">
    <property type="protein sequence ID" value="AEA43283.1"/>
    <property type="molecule type" value="Genomic_DNA"/>
</dbReference>
<dbReference type="Pfam" id="PF13308">
    <property type="entry name" value="YARHG"/>
    <property type="match status" value="1"/>
</dbReference>
<dbReference type="InterPro" id="IPR025582">
    <property type="entry name" value="YARHG_dom"/>
</dbReference>
<proteinExistence type="predicted"/>
<feature type="signal peptide" evidence="1">
    <location>
        <begin position="1"/>
        <end position="19"/>
    </location>
</feature>
<sequence length="361" mass="41574" precursor="true">MTKFSSVFIFLLIALKLSANDGAYYSGGSTFYPLKEGKISMDKEILSFKVINKQCYVTIHFEFFNPENVSRKILVGFQAPQAAGDVKEEEIKFPQIFDFKVSQDSRLLPFQLKTAECEDCPLKEEQTISSHQAGSGIFVYLFEIEFRPGITSIDHSYRFRSGSSVMTDQLYPYILKTGAKWAGGTIKDLTVNIDMGNDSYFYVSDIFGKEANWSVLGIGKTTSSVYNNYEVDCKMIRILSGHLQIHCTNWNPQQNLEFGIIKPHCYEFAVYPKTLNRIMTAVNSLNVENLEDKIPYTKEELKFIRNTFFAQKGYVFSNSELSTYFSKFEWYIPNPNLKMSEIQFDTDVKLFIEEIQKKEKQ</sequence>
<dbReference type="Gene3D" id="1.20.58.1690">
    <property type="match status" value="1"/>
</dbReference>
<evidence type="ECO:0000313" key="3">
    <source>
        <dbReference type="EMBL" id="AEA43283.1"/>
    </source>
</evidence>
<feature type="domain" description="YARHG" evidence="2">
    <location>
        <begin position="280"/>
        <end position="360"/>
    </location>
</feature>
<name>F2IC57_FLUTR</name>
<dbReference type="AlphaFoldDB" id="F2IC57"/>
<dbReference type="RefSeq" id="WP_013686055.1">
    <property type="nucleotide sequence ID" value="NC_015321.1"/>
</dbReference>
<dbReference type="eggNOG" id="ENOG502ZAP3">
    <property type="taxonomic scope" value="Bacteria"/>
</dbReference>
<dbReference type="Proteomes" id="UP000007463">
    <property type="component" value="Chromosome"/>
</dbReference>
<dbReference type="SMART" id="SM01324">
    <property type="entry name" value="YARHG"/>
    <property type="match status" value="1"/>
</dbReference>
<feature type="chain" id="PRO_5003279703" description="YARHG domain-containing protein" evidence="1">
    <location>
        <begin position="20"/>
        <end position="361"/>
    </location>
</feature>